<name>Q2SC06_HAHCH</name>
<dbReference type="CDD" id="cd00093">
    <property type="entry name" value="HTH_XRE"/>
    <property type="match status" value="1"/>
</dbReference>
<dbReference type="SUPFAM" id="SSF48452">
    <property type="entry name" value="TPR-like"/>
    <property type="match status" value="1"/>
</dbReference>
<evidence type="ECO:0000259" key="4">
    <source>
        <dbReference type="PROSITE" id="PS50943"/>
    </source>
</evidence>
<dbReference type="GO" id="GO:0004016">
    <property type="term" value="F:adenylate cyclase activity"/>
    <property type="evidence" value="ECO:0007669"/>
    <property type="project" value="TreeGrafter"/>
</dbReference>
<dbReference type="SUPFAM" id="SSF52540">
    <property type="entry name" value="P-loop containing nucleoside triphosphate hydrolases"/>
    <property type="match status" value="1"/>
</dbReference>
<dbReference type="AlphaFoldDB" id="Q2SC06"/>
<dbReference type="PROSITE" id="PS50943">
    <property type="entry name" value="HTH_CROC1"/>
    <property type="match status" value="1"/>
</dbReference>
<dbReference type="InterPro" id="IPR041664">
    <property type="entry name" value="AAA_16"/>
</dbReference>
<evidence type="ECO:0000256" key="1">
    <source>
        <dbReference type="ARBA" id="ARBA00022741"/>
    </source>
</evidence>
<keyword evidence="6" id="KW-1185">Reference proteome</keyword>
<dbReference type="KEGG" id="hch:HCH_05138"/>
<dbReference type="Gene3D" id="1.25.40.10">
    <property type="entry name" value="Tetratricopeptide repeat domain"/>
    <property type="match status" value="1"/>
</dbReference>
<dbReference type="PANTHER" id="PTHR16305:SF28">
    <property type="entry name" value="GUANYLATE CYCLASE DOMAIN-CONTAINING PROTEIN"/>
    <property type="match status" value="1"/>
</dbReference>
<keyword evidence="1" id="KW-0547">Nucleotide-binding</keyword>
<dbReference type="Pfam" id="PF13191">
    <property type="entry name" value="AAA_16"/>
    <property type="match status" value="1"/>
</dbReference>
<accession>Q2SC06</accession>
<dbReference type="InterPro" id="IPR001387">
    <property type="entry name" value="Cro/C1-type_HTH"/>
</dbReference>
<dbReference type="GO" id="GO:0005737">
    <property type="term" value="C:cytoplasm"/>
    <property type="evidence" value="ECO:0007669"/>
    <property type="project" value="TreeGrafter"/>
</dbReference>
<proteinExistence type="predicted"/>
<dbReference type="GO" id="GO:0005524">
    <property type="term" value="F:ATP binding"/>
    <property type="evidence" value="ECO:0007669"/>
    <property type="project" value="UniProtKB-KW"/>
</dbReference>
<dbReference type="Gene3D" id="1.10.260.40">
    <property type="entry name" value="lambda repressor-like DNA-binding domains"/>
    <property type="match status" value="1"/>
</dbReference>
<dbReference type="Proteomes" id="UP000000238">
    <property type="component" value="Chromosome"/>
</dbReference>
<evidence type="ECO:0000256" key="3">
    <source>
        <dbReference type="SAM" id="MobiDB-lite"/>
    </source>
</evidence>
<dbReference type="GO" id="GO:0003677">
    <property type="term" value="F:DNA binding"/>
    <property type="evidence" value="ECO:0007669"/>
    <property type="project" value="InterPro"/>
</dbReference>
<feature type="region of interest" description="Disordered" evidence="3">
    <location>
        <begin position="100"/>
        <end position="121"/>
    </location>
</feature>
<dbReference type="eggNOG" id="COG0457">
    <property type="taxonomic scope" value="Bacteria"/>
</dbReference>
<dbReference type="SUPFAM" id="SSF47413">
    <property type="entry name" value="lambda repressor-like DNA-binding domains"/>
    <property type="match status" value="1"/>
</dbReference>
<feature type="domain" description="HTH cro/C1-type" evidence="4">
    <location>
        <begin position="37"/>
        <end position="95"/>
    </location>
</feature>
<dbReference type="RefSeq" id="WP_011398883.1">
    <property type="nucleotide sequence ID" value="NC_007645.1"/>
</dbReference>
<keyword evidence="2" id="KW-0067">ATP-binding</keyword>
<dbReference type="PANTHER" id="PTHR16305">
    <property type="entry name" value="TESTICULAR SOLUBLE ADENYLYL CYCLASE"/>
    <property type="match status" value="1"/>
</dbReference>
<protein>
    <submittedName>
        <fullName evidence="5">Predicted ATPase</fullName>
    </submittedName>
</protein>
<organism evidence="5 6">
    <name type="scientific">Hahella chejuensis (strain KCTC 2396)</name>
    <dbReference type="NCBI Taxonomy" id="349521"/>
    <lineage>
        <taxon>Bacteria</taxon>
        <taxon>Pseudomonadati</taxon>
        <taxon>Pseudomonadota</taxon>
        <taxon>Gammaproteobacteria</taxon>
        <taxon>Oceanospirillales</taxon>
        <taxon>Hahellaceae</taxon>
        <taxon>Hahella</taxon>
    </lineage>
</organism>
<dbReference type="InterPro" id="IPR027417">
    <property type="entry name" value="P-loop_NTPase"/>
</dbReference>
<dbReference type="HOGENOM" id="CLU_339426_0_0_6"/>
<dbReference type="Gene3D" id="3.40.50.300">
    <property type="entry name" value="P-loop containing nucleotide triphosphate hydrolases"/>
    <property type="match status" value="1"/>
</dbReference>
<reference evidence="5 6" key="1">
    <citation type="journal article" date="2005" name="Nucleic Acids Res.">
        <title>Genomic blueprint of Hahella chejuensis, a marine microbe producing an algicidal agent.</title>
        <authorList>
            <person name="Jeong H."/>
            <person name="Yim J.H."/>
            <person name="Lee C."/>
            <person name="Choi S.-H."/>
            <person name="Park Y.K."/>
            <person name="Yoon S.H."/>
            <person name="Hur C.-G."/>
            <person name="Kang H.-Y."/>
            <person name="Kim D."/>
            <person name="Lee H.H."/>
            <person name="Park K.H."/>
            <person name="Park S.-H."/>
            <person name="Park H.-S."/>
            <person name="Lee H.K."/>
            <person name="Oh T.K."/>
            <person name="Kim J.F."/>
        </authorList>
    </citation>
    <scope>NUCLEOTIDE SEQUENCE [LARGE SCALE GENOMIC DNA]</scope>
    <source>
        <strain evidence="5 6">KCTC 2396</strain>
    </source>
</reference>
<dbReference type="EMBL" id="CP000155">
    <property type="protein sequence ID" value="ABC31818.1"/>
    <property type="molecule type" value="Genomic_DNA"/>
</dbReference>
<sequence length="837" mass="94638">MIRENTDQQSSALNVVKDNNMRQSCRPGRVRLHRNRLLELRQGLGLSQEQVADECQQQRLYVSVSSLKRAELQRYVLLRTANNLSRFYNVPVEELIVAEDASEPETPASPPEAPAVVQRESNDPVATPIHRKVLGLCLAGELDLRSLAPMMDELDVAVHYSSSSFHVLLLGAANAHQKPTAYAMRVIRAIARRHPDIVALVKPIQAEFSHHDALHCQARLPMSERLGIERFAKQQLPGVVLVHSELFHCSRLEYSFVYKSNPAYAPGPWYALTESMPPVLHTIGREQERAYFQSLLIQLKAEGEGAWCNISGVAGIGKTHLALAFVEEAAKQNLSRVILRNTCDDKSKLHPGAELIRRLANLQEVDENKLLNLLVNFCIDSHWYPFIYHLFGVKRNDPHPNDWMVASMSPYLFQKSCQQALETLLIALLGQRELIVVIEEIHQLDEDMRLTLEALANLTPYCPLLLITSSYSDFIAGFDQHDVKTIRLFPLTQPQARELAHGHGAASEEWREHCVLKAQGHPSFLIDLLNHEHLGDELPFSITNIIAAKTERLSARLKCALELISVSQDGFTQPQLEELMGGPLERFATLLSLGVLHPHGERWFFTHNLLREAVYQSMPEKVRRERHAMAAEWIRERDPVQYAIHLAKSGSDQALPELLAAAERLIQDQHFKQAKQLLLLAEPFLRDAKCKCKAYRMLALTLKSLGETDKGVKAALSAIDHCSDERDASYDWRILAEMYYQLGRTEDALHALNCAEILTERYHQHELGARLYELHSEILLSKGHVVASQEYRKIAMKTAMKSDHCPPKCDIRQEGFSPYGGLGPNMPNFAPQTCMNK</sequence>
<evidence type="ECO:0000313" key="6">
    <source>
        <dbReference type="Proteomes" id="UP000000238"/>
    </source>
</evidence>
<dbReference type="OrthoDB" id="51325at2"/>
<evidence type="ECO:0000256" key="2">
    <source>
        <dbReference type="ARBA" id="ARBA00022840"/>
    </source>
</evidence>
<dbReference type="InterPro" id="IPR010982">
    <property type="entry name" value="Lambda_DNA-bd_dom_sf"/>
</dbReference>
<dbReference type="STRING" id="349521.HCH_05138"/>
<dbReference type="InterPro" id="IPR011990">
    <property type="entry name" value="TPR-like_helical_dom_sf"/>
</dbReference>
<gene>
    <name evidence="5" type="ordered locus">HCH_05138</name>
</gene>
<evidence type="ECO:0000313" key="5">
    <source>
        <dbReference type="EMBL" id="ABC31818.1"/>
    </source>
</evidence>